<evidence type="ECO:0000313" key="1">
    <source>
        <dbReference type="EMBL" id="CAH2088462.1"/>
    </source>
</evidence>
<gene>
    <name evidence="1" type="ORF">EEDITHA_LOCUS4619</name>
</gene>
<accession>A0AAU9TSI7</accession>
<evidence type="ECO:0008006" key="3">
    <source>
        <dbReference type="Google" id="ProtNLM"/>
    </source>
</evidence>
<evidence type="ECO:0000313" key="2">
    <source>
        <dbReference type="Proteomes" id="UP001153954"/>
    </source>
</evidence>
<name>A0AAU9TSI7_EUPED</name>
<comment type="caution">
    <text evidence="1">The sequence shown here is derived from an EMBL/GenBank/DDBJ whole genome shotgun (WGS) entry which is preliminary data.</text>
</comment>
<organism evidence="1 2">
    <name type="scientific">Euphydryas editha</name>
    <name type="common">Edith's checkerspot</name>
    <dbReference type="NCBI Taxonomy" id="104508"/>
    <lineage>
        <taxon>Eukaryota</taxon>
        <taxon>Metazoa</taxon>
        <taxon>Ecdysozoa</taxon>
        <taxon>Arthropoda</taxon>
        <taxon>Hexapoda</taxon>
        <taxon>Insecta</taxon>
        <taxon>Pterygota</taxon>
        <taxon>Neoptera</taxon>
        <taxon>Endopterygota</taxon>
        <taxon>Lepidoptera</taxon>
        <taxon>Glossata</taxon>
        <taxon>Ditrysia</taxon>
        <taxon>Papilionoidea</taxon>
        <taxon>Nymphalidae</taxon>
        <taxon>Nymphalinae</taxon>
        <taxon>Euphydryas</taxon>
    </lineage>
</organism>
<protein>
    <recommendedName>
        <fullName evidence="3">Nuclease HARBI1</fullName>
    </recommendedName>
</protein>
<proteinExistence type="predicted"/>
<keyword evidence="2" id="KW-1185">Reference proteome</keyword>
<dbReference type="Proteomes" id="UP001153954">
    <property type="component" value="Unassembled WGS sequence"/>
</dbReference>
<reference evidence="1" key="1">
    <citation type="submission" date="2022-03" db="EMBL/GenBank/DDBJ databases">
        <authorList>
            <person name="Tunstrom K."/>
        </authorList>
    </citation>
    <scope>NUCLEOTIDE SEQUENCE</scope>
</reference>
<sequence length="272" mass="31197">MSDGIGVVHYERLCKNHIISEETIIGDEDGGSGREADPEYHKNVARALHLVVSNVLAICHSEYNDDEEEIEGARENRHNVYNDSNRKFVSNYRLTKELAKILIEILWSLVVPSRRLSDLPIEIKVLTALNFFAKGFFHKNSKVSQGTVSNCIIEVVKALNHLSVFGYWVKFPRNISEMKAVSQRVYRLHSCRYPLIYVNRKRYHSINTQLICDTNLCIINVNALTGRYYLIGDSGYPLRPWLHTPIPEPLPGPEENYNKAFKSASFTIERCN</sequence>
<dbReference type="AlphaFoldDB" id="A0AAU9TSI7"/>
<dbReference type="EMBL" id="CAKOGL010000007">
    <property type="protein sequence ID" value="CAH2088462.1"/>
    <property type="molecule type" value="Genomic_DNA"/>
</dbReference>